<proteinExistence type="predicted"/>
<name>A0ABD3MC27_9STRA</name>
<dbReference type="Pfam" id="PF04969">
    <property type="entry name" value="CS"/>
    <property type="match status" value="1"/>
</dbReference>
<feature type="domain" description="SAP" evidence="2">
    <location>
        <begin position="413"/>
        <end position="447"/>
    </location>
</feature>
<evidence type="ECO:0008006" key="6">
    <source>
        <dbReference type="Google" id="ProtNLM"/>
    </source>
</evidence>
<evidence type="ECO:0000313" key="4">
    <source>
        <dbReference type="EMBL" id="KAL3761660.1"/>
    </source>
</evidence>
<dbReference type="SUPFAM" id="SSF68906">
    <property type="entry name" value="SAP domain"/>
    <property type="match status" value="1"/>
</dbReference>
<dbReference type="InterPro" id="IPR008978">
    <property type="entry name" value="HSP20-like_chaperone"/>
</dbReference>
<feature type="signal peptide" evidence="1">
    <location>
        <begin position="1"/>
        <end position="25"/>
    </location>
</feature>
<dbReference type="Pfam" id="PF02037">
    <property type="entry name" value="SAP"/>
    <property type="match status" value="1"/>
</dbReference>
<feature type="domain" description="CS" evidence="3">
    <location>
        <begin position="63"/>
        <end position="171"/>
    </location>
</feature>
<accession>A0ABD3MC27</accession>
<comment type="caution">
    <text evidence="4">The sequence shown here is derived from an EMBL/GenBank/DDBJ whole genome shotgun (WGS) entry which is preliminary data.</text>
</comment>
<dbReference type="InterPro" id="IPR036361">
    <property type="entry name" value="SAP_dom_sf"/>
</dbReference>
<dbReference type="InterPro" id="IPR007052">
    <property type="entry name" value="CS_dom"/>
</dbReference>
<keyword evidence="5" id="KW-1185">Reference proteome</keyword>
<evidence type="ECO:0000259" key="3">
    <source>
        <dbReference type="PROSITE" id="PS51203"/>
    </source>
</evidence>
<dbReference type="Gene3D" id="1.10.720.30">
    <property type="entry name" value="SAP domain"/>
    <property type="match status" value="1"/>
</dbReference>
<dbReference type="EMBL" id="JALLBG020000148">
    <property type="protein sequence ID" value="KAL3761660.1"/>
    <property type="molecule type" value="Genomic_DNA"/>
</dbReference>
<keyword evidence="1" id="KW-0732">Signal</keyword>
<evidence type="ECO:0000256" key="1">
    <source>
        <dbReference type="SAM" id="SignalP"/>
    </source>
</evidence>
<dbReference type="InterPro" id="IPR003034">
    <property type="entry name" value="SAP_dom"/>
</dbReference>
<dbReference type="PROSITE" id="PS50800">
    <property type="entry name" value="SAP"/>
    <property type="match status" value="1"/>
</dbReference>
<evidence type="ECO:0000259" key="2">
    <source>
        <dbReference type="PROSITE" id="PS50800"/>
    </source>
</evidence>
<dbReference type="SMART" id="SM00513">
    <property type="entry name" value="SAP"/>
    <property type="match status" value="1"/>
</dbReference>
<organism evidence="4 5">
    <name type="scientific">Discostella pseudostelligera</name>
    <dbReference type="NCBI Taxonomy" id="259834"/>
    <lineage>
        <taxon>Eukaryota</taxon>
        <taxon>Sar</taxon>
        <taxon>Stramenopiles</taxon>
        <taxon>Ochrophyta</taxon>
        <taxon>Bacillariophyta</taxon>
        <taxon>Coscinodiscophyceae</taxon>
        <taxon>Thalassiosirophycidae</taxon>
        <taxon>Stephanodiscales</taxon>
        <taxon>Stephanodiscaceae</taxon>
        <taxon>Discostella</taxon>
    </lineage>
</organism>
<sequence length="454" mass="50173">MPRPIRTIGHACLTISAMLMLLALPRSMFDTNAFSHTILHRPSKSQFFSPSIKINSALSVGSGVATTYSWKEEQFEIELKVAVPARTSAKDIKFTCSSDSIHLVLLQNNDTDDKRILLLDGARKMRGKICVDGTFWSIDNNADGREVTITIEKHFAPISSVGGTQTYDTLTDFDWGGVYPNDEEEVTYRKYDEPEELDVREYAAKLGVDIDNIDMTKVNKTMFGAGLRDGSLLSEEEIDNDNSDGFRFNITQTTLDQLAKAGLAKEIIQQGDGSEFEVGNGDSVNIEDRKTFSMLGKDISDDELRMAGIIGGGVRRGNNNNNIPSMWDKQTIPVEEAPGYQKTFDIGNSFAVADGIIESEIIDHEITLSGCAEDIMPKVVSGEEVGAKDMVSEANIEKTDESNDASSIPQDPIDMLTVVRLKEILREQGLKTSGSKQILRDRLRSHVNSLLQEE</sequence>
<dbReference type="SUPFAM" id="SSF49764">
    <property type="entry name" value="HSP20-like chaperones"/>
    <property type="match status" value="1"/>
</dbReference>
<feature type="chain" id="PRO_5044772069" description="SAP domain-containing protein" evidence="1">
    <location>
        <begin position="26"/>
        <end position="454"/>
    </location>
</feature>
<dbReference type="PROSITE" id="PS51203">
    <property type="entry name" value="CS"/>
    <property type="match status" value="1"/>
</dbReference>
<reference evidence="4 5" key="1">
    <citation type="submission" date="2024-10" db="EMBL/GenBank/DDBJ databases">
        <title>Updated reference genomes for cyclostephanoid diatoms.</title>
        <authorList>
            <person name="Roberts W.R."/>
            <person name="Alverson A.J."/>
        </authorList>
    </citation>
    <scope>NUCLEOTIDE SEQUENCE [LARGE SCALE GENOMIC DNA]</scope>
    <source>
        <strain evidence="4 5">AJA232-27</strain>
    </source>
</reference>
<dbReference type="Gene3D" id="2.60.40.790">
    <property type="match status" value="1"/>
</dbReference>
<evidence type="ECO:0000313" key="5">
    <source>
        <dbReference type="Proteomes" id="UP001530293"/>
    </source>
</evidence>
<dbReference type="Proteomes" id="UP001530293">
    <property type="component" value="Unassembled WGS sequence"/>
</dbReference>
<dbReference type="AlphaFoldDB" id="A0ABD3MC27"/>
<protein>
    <recommendedName>
        <fullName evidence="6">SAP domain-containing protein</fullName>
    </recommendedName>
</protein>
<gene>
    <name evidence="4" type="ORF">ACHAWU_000147</name>
</gene>